<dbReference type="EMBL" id="BLXT01005154">
    <property type="protein sequence ID" value="GFO20323.1"/>
    <property type="molecule type" value="Genomic_DNA"/>
</dbReference>
<feature type="region of interest" description="Disordered" evidence="7">
    <location>
        <begin position="273"/>
        <end position="318"/>
    </location>
</feature>
<dbReference type="AlphaFoldDB" id="A0AAV4BNG2"/>
<accession>A0AAV4BNG2</accession>
<dbReference type="Gene3D" id="1.20.1080.10">
    <property type="entry name" value="Glycerol uptake facilitator protein"/>
    <property type="match status" value="1"/>
</dbReference>
<keyword evidence="6" id="KW-0813">Transport</keyword>
<evidence type="ECO:0000256" key="1">
    <source>
        <dbReference type="ARBA" id="ARBA00004141"/>
    </source>
</evidence>
<organism evidence="9 10">
    <name type="scientific">Plakobranchus ocellatus</name>
    <dbReference type="NCBI Taxonomy" id="259542"/>
    <lineage>
        <taxon>Eukaryota</taxon>
        <taxon>Metazoa</taxon>
        <taxon>Spiralia</taxon>
        <taxon>Lophotrochozoa</taxon>
        <taxon>Mollusca</taxon>
        <taxon>Gastropoda</taxon>
        <taxon>Heterobranchia</taxon>
        <taxon>Euthyneura</taxon>
        <taxon>Panpulmonata</taxon>
        <taxon>Sacoglossa</taxon>
        <taxon>Placobranchoidea</taxon>
        <taxon>Plakobranchidae</taxon>
        <taxon>Plakobranchus</taxon>
    </lineage>
</organism>
<dbReference type="PRINTS" id="PR00783">
    <property type="entry name" value="MINTRINSICP"/>
</dbReference>
<sequence length="318" mass="34306">MSVHSLPGLVKRDNDRRISRESRWRTLLQQEKRDLLSLSLWRGAFAEFVGTGLLCTFTIGFGMTPEGGTPPSILQIAISVGFFLSVIITALSNVSGAHVNPGISVAFFVTGHCTFVRLLIYSVFQCLGAVTGTGLLKYMAPSSHVGSLGLIQPGPGITDTQAMLAEGMITFLLTFATVAMIDPKRTDVHGSIPLIVGLTVSVNIFFANTISGGCMNPARAFGPAVITGRWNRLHIYWLGPLAGAVIGGLLYDVFFSAGKLQAKRWCSPLSYGPYGDPDDEDDDNGTDDGENVSDSMPLRNGKSTHAPIYRDENYETRI</sequence>
<keyword evidence="10" id="KW-1185">Reference proteome</keyword>
<evidence type="ECO:0000256" key="2">
    <source>
        <dbReference type="ARBA" id="ARBA00006175"/>
    </source>
</evidence>
<dbReference type="PANTHER" id="PTHR19139">
    <property type="entry name" value="AQUAPORIN TRANSPORTER"/>
    <property type="match status" value="1"/>
</dbReference>
<comment type="subcellular location">
    <subcellularLocation>
        <location evidence="1">Membrane</location>
        <topology evidence="1">Multi-pass membrane protein</topology>
    </subcellularLocation>
</comment>
<keyword evidence="3 6" id="KW-0812">Transmembrane</keyword>
<evidence type="ECO:0000256" key="4">
    <source>
        <dbReference type="ARBA" id="ARBA00022989"/>
    </source>
</evidence>
<dbReference type="InterPro" id="IPR034294">
    <property type="entry name" value="Aquaporin_transptr"/>
</dbReference>
<evidence type="ECO:0000256" key="7">
    <source>
        <dbReference type="SAM" id="MobiDB-lite"/>
    </source>
</evidence>
<protein>
    <submittedName>
        <fullName evidence="9">Aquaporin</fullName>
    </submittedName>
</protein>
<dbReference type="SUPFAM" id="SSF81338">
    <property type="entry name" value="Aquaporin-like"/>
    <property type="match status" value="1"/>
</dbReference>
<evidence type="ECO:0000256" key="5">
    <source>
        <dbReference type="ARBA" id="ARBA00023136"/>
    </source>
</evidence>
<comment type="caution">
    <text evidence="9">The sequence shown here is derived from an EMBL/GenBank/DDBJ whole genome shotgun (WGS) entry which is preliminary data.</text>
</comment>
<feature type="transmembrane region" description="Helical" evidence="8">
    <location>
        <begin position="160"/>
        <end position="181"/>
    </location>
</feature>
<feature type="compositionally biased region" description="Basic and acidic residues" evidence="7">
    <location>
        <begin position="308"/>
        <end position="318"/>
    </location>
</feature>
<evidence type="ECO:0000313" key="9">
    <source>
        <dbReference type="EMBL" id="GFO20323.1"/>
    </source>
</evidence>
<evidence type="ECO:0000256" key="8">
    <source>
        <dbReference type="SAM" id="Phobius"/>
    </source>
</evidence>
<dbReference type="GO" id="GO:0015250">
    <property type="term" value="F:water channel activity"/>
    <property type="evidence" value="ECO:0007669"/>
    <property type="project" value="TreeGrafter"/>
</dbReference>
<dbReference type="PANTHER" id="PTHR19139:SF199">
    <property type="entry name" value="MIP17260P"/>
    <property type="match status" value="1"/>
</dbReference>
<evidence type="ECO:0000256" key="6">
    <source>
        <dbReference type="RuleBase" id="RU000477"/>
    </source>
</evidence>
<feature type="transmembrane region" description="Helical" evidence="8">
    <location>
        <begin position="193"/>
        <end position="213"/>
    </location>
</feature>
<proteinExistence type="inferred from homology"/>
<keyword evidence="4 8" id="KW-1133">Transmembrane helix</keyword>
<feature type="transmembrane region" description="Helical" evidence="8">
    <location>
        <begin position="73"/>
        <end position="94"/>
    </location>
</feature>
<dbReference type="InterPro" id="IPR000425">
    <property type="entry name" value="MIP"/>
</dbReference>
<feature type="transmembrane region" description="Helical" evidence="8">
    <location>
        <begin position="115"/>
        <end position="140"/>
    </location>
</feature>
<feature type="transmembrane region" description="Helical" evidence="8">
    <location>
        <begin position="40"/>
        <end position="61"/>
    </location>
</feature>
<evidence type="ECO:0000256" key="3">
    <source>
        <dbReference type="ARBA" id="ARBA00022692"/>
    </source>
</evidence>
<feature type="compositionally biased region" description="Acidic residues" evidence="7">
    <location>
        <begin position="276"/>
        <end position="291"/>
    </location>
</feature>
<dbReference type="GO" id="GO:0005886">
    <property type="term" value="C:plasma membrane"/>
    <property type="evidence" value="ECO:0007669"/>
    <property type="project" value="TreeGrafter"/>
</dbReference>
<feature type="transmembrane region" description="Helical" evidence="8">
    <location>
        <begin position="233"/>
        <end position="254"/>
    </location>
</feature>
<dbReference type="InterPro" id="IPR023271">
    <property type="entry name" value="Aquaporin-like"/>
</dbReference>
<dbReference type="Pfam" id="PF00230">
    <property type="entry name" value="MIP"/>
    <property type="match status" value="1"/>
</dbReference>
<dbReference type="Proteomes" id="UP000735302">
    <property type="component" value="Unassembled WGS sequence"/>
</dbReference>
<gene>
    <name evidence="9" type="ORF">PoB_004682800</name>
</gene>
<reference evidence="9 10" key="1">
    <citation type="journal article" date="2021" name="Elife">
        <title>Chloroplast acquisition without the gene transfer in kleptoplastic sea slugs, Plakobranchus ocellatus.</title>
        <authorList>
            <person name="Maeda T."/>
            <person name="Takahashi S."/>
            <person name="Yoshida T."/>
            <person name="Shimamura S."/>
            <person name="Takaki Y."/>
            <person name="Nagai Y."/>
            <person name="Toyoda A."/>
            <person name="Suzuki Y."/>
            <person name="Arimoto A."/>
            <person name="Ishii H."/>
            <person name="Satoh N."/>
            <person name="Nishiyama T."/>
            <person name="Hasebe M."/>
            <person name="Maruyama T."/>
            <person name="Minagawa J."/>
            <person name="Obokata J."/>
            <person name="Shigenobu S."/>
        </authorList>
    </citation>
    <scope>NUCLEOTIDE SEQUENCE [LARGE SCALE GENOMIC DNA]</scope>
</reference>
<comment type="similarity">
    <text evidence="2 6">Belongs to the MIP/aquaporin (TC 1.A.8) family.</text>
</comment>
<keyword evidence="5 8" id="KW-0472">Membrane</keyword>
<evidence type="ECO:0000313" key="10">
    <source>
        <dbReference type="Proteomes" id="UP000735302"/>
    </source>
</evidence>
<name>A0AAV4BNG2_9GAST</name>